<protein>
    <submittedName>
        <fullName evidence="3">Uncharacterized protein</fullName>
    </submittedName>
</protein>
<proteinExistence type="predicted"/>
<feature type="transmembrane region" description="Helical" evidence="2">
    <location>
        <begin position="118"/>
        <end position="139"/>
    </location>
</feature>
<dbReference type="AlphaFoldDB" id="A0A8H4W597"/>
<evidence type="ECO:0000313" key="3">
    <source>
        <dbReference type="EMBL" id="KAF4632205.1"/>
    </source>
</evidence>
<evidence type="ECO:0000313" key="4">
    <source>
        <dbReference type="Proteomes" id="UP000566819"/>
    </source>
</evidence>
<keyword evidence="2" id="KW-0472">Membrane</keyword>
<feature type="compositionally biased region" description="Pro residues" evidence="1">
    <location>
        <begin position="51"/>
        <end position="60"/>
    </location>
</feature>
<reference evidence="3 4" key="1">
    <citation type="submission" date="2020-03" db="EMBL/GenBank/DDBJ databases">
        <title>Draft Genome Sequence of Cudoniella acicularis.</title>
        <authorList>
            <person name="Buettner E."/>
            <person name="Kellner H."/>
        </authorList>
    </citation>
    <scope>NUCLEOTIDE SEQUENCE [LARGE SCALE GENOMIC DNA]</scope>
    <source>
        <strain evidence="3 4">DSM 108380</strain>
    </source>
</reference>
<feature type="transmembrane region" description="Helical" evidence="2">
    <location>
        <begin position="310"/>
        <end position="328"/>
    </location>
</feature>
<feature type="transmembrane region" description="Helical" evidence="2">
    <location>
        <begin position="235"/>
        <end position="252"/>
    </location>
</feature>
<feature type="transmembrane region" description="Helical" evidence="2">
    <location>
        <begin position="87"/>
        <end position="106"/>
    </location>
</feature>
<feature type="region of interest" description="Disordered" evidence="1">
    <location>
        <begin position="41"/>
        <end position="79"/>
    </location>
</feature>
<dbReference type="PANTHER" id="PTHR35184">
    <property type="entry name" value="YALI0C10208P"/>
    <property type="match status" value="1"/>
</dbReference>
<dbReference type="Pfam" id="PF11309">
    <property type="entry name" value="DUF3112"/>
    <property type="match status" value="1"/>
</dbReference>
<accession>A0A8H4W597</accession>
<comment type="caution">
    <text evidence="3">The sequence shown here is derived from an EMBL/GenBank/DDBJ whole genome shotgun (WGS) entry which is preliminary data.</text>
</comment>
<evidence type="ECO:0000256" key="2">
    <source>
        <dbReference type="SAM" id="Phobius"/>
    </source>
</evidence>
<organism evidence="3 4">
    <name type="scientific">Cudoniella acicularis</name>
    <dbReference type="NCBI Taxonomy" id="354080"/>
    <lineage>
        <taxon>Eukaryota</taxon>
        <taxon>Fungi</taxon>
        <taxon>Dikarya</taxon>
        <taxon>Ascomycota</taxon>
        <taxon>Pezizomycotina</taxon>
        <taxon>Leotiomycetes</taxon>
        <taxon>Helotiales</taxon>
        <taxon>Tricladiaceae</taxon>
        <taxon>Cudoniella</taxon>
    </lineage>
</organism>
<dbReference type="EMBL" id="JAAMPI010000367">
    <property type="protein sequence ID" value="KAF4632205.1"/>
    <property type="molecule type" value="Genomic_DNA"/>
</dbReference>
<keyword evidence="4" id="KW-1185">Reference proteome</keyword>
<dbReference type="PANTHER" id="PTHR35184:SF1">
    <property type="entry name" value="INTEGRAL MEMBRANE PROTEIN"/>
    <property type="match status" value="1"/>
</dbReference>
<keyword evidence="2" id="KW-1133">Transmembrane helix</keyword>
<sequence>MASSNATFLNSTMSNSTLMSNITTLVNSTISNATSTSNLTSIRNGTTIPANPSPSPPPHQPVKLHAPYPPTTAGLGGTPTTTLDDPITAVFLALFAGGAVVHMAIFQINQRRGVKFVISGLLFGFCMARITACTMRLVWSTHLMNVSIAIAAQIFVAAGVILLFITNLIFAQRILRALHPTWAWHKGISVAFKLYYASIVIMLIALIVCTVQSFFTLSTNTRRIDHDVQLVGSTYFAVAAFMPLPLLLICLIAPKKADLEKFGEGRFRTKIFVLVFSSIILTLGAAFRAGTNYKPRPISNPAWYHSKACFYIFNFTIEITVVYLYAILRVDKRFVIPNGSKRAGDYAAGRPRKQTAPGVHDSAISGDTVTASEDDGDGDVEGGRLKRKYNMGKLNLPWGSETPTEKIMPACQFVRIREEIDRRSRTF</sequence>
<evidence type="ECO:0000256" key="1">
    <source>
        <dbReference type="SAM" id="MobiDB-lite"/>
    </source>
</evidence>
<feature type="transmembrane region" description="Helical" evidence="2">
    <location>
        <begin position="145"/>
        <end position="170"/>
    </location>
</feature>
<dbReference type="Proteomes" id="UP000566819">
    <property type="component" value="Unassembled WGS sequence"/>
</dbReference>
<feature type="transmembrane region" description="Helical" evidence="2">
    <location>
        <begin position="272"/>
        <end position="290"/>
    </location>
</feature>
<name>A0A8H4W597_9HELO</name>
<feature type="transmembrane region" description="Helical" evidence="2">
    <location>
        <begin position="194"/>
        <end position="215"/>
    </location>
</feature>
<feature type="region of interest" description="Disordered" evidence="1">
    <location>
        <begin position="344"/>
        <end position="384"/>
    </location>
</feature>
<keyword evidence="2" id="KW-0812">Transmembrane</keyword>
<dbReference type="OrthoDB" id="3357002at2759"/>
<dbReference type="InterPro" id="IPR021460">
    <property type="entry name" value="DUF3112"/>
</dbReference>
<gene>
    <name evidence="3" type="ORF">G7Y89_g5920</name>
</gene>